<dbReference type="InterPro" id="IPR010920">
    <property type="entry name" value="LSM_dom_sf"/>
</dbReference>
<evidence type="ECO:0000256" key="1">
    <source>
        <dbReference type="SAM" id="MobiDB-lite"/>
    </source>
</evidence>
<keyword evidence="4" id="KW-1185">Reference proteome</keyword>
<dbReference type="AlphaFoldDB" id="A0A8X6FCF3"/>
<dbReference type="InterPro" id="IPR039267">
    <property type="entry name" value="Lsm11"/>
</dbReference>
<dbReference type="OrthoDB" id="10002367at2759"/>
<organism evidence="3 4">
    <name type="scientific">Trichonephila clavata</name>
    <name type="common">Joro spider</name>
    <name type="synonym">Nephila clavata</name>
    <dbReference type="NCBI Taxonomy" id="2740835"/>
    <lineage>
        <taxon>Eukaryota</taxon>
        <taxon>Metazoa</taxon>
        <taxon>Ecdysozoa</taxon>
        <taxon>Arthropoda</taxon>
        <taxon>Chelicerata</taxon>
        <taxon>Arachnida</taxon>
        <taxon>Araneae</taxon>
        <taxon>Araneomorphae</taxon>
        <taxon>Entelegynae</taxon>
        <taxon>Araneoidea</taxon>
        <taxon>Nephilidae</taxon>
        <taxon>Trichonephila</taxon>
    </lineage>
</organism>
<evidence type="ECO:0000313" key="3">
    <source>
        <dbReference type="EMBL" id="GFQ75254.1"/>
    </source>
</evidence>
<feature type="compositionally biased region" description="Low complexity" evidence="1">
    <location>
        <begin position="32"/>
        <end position="41"/>
    </location>
</feature>
<protein>
    <recommendedName>
        <fullName evidence="2">Sm domain-containing protein</fullName>
    </recommendedName>
</protein>
<dbReference type="PANTHER" id="PTHR21415">
    <property type="entry name" value="U7 SNRNA-ASSOCIATED SM-LIKE PROTEIN LSM11"/>
    <property type="match status" value="1"/>
</dbReference>
<comment type="caution">
    <text evidence="3">The sequence shown here is derived from an EMBL/GenBank/DDBJ whole genome shotgun (WGS) entry which is preliminary data.</text>
</comment>
<name>A0A8X6FCF3_TRICU</name>
<dbReference type="GO" id="GO:0005683">
    <property type="term" value="C:U7 snRNP"/>
    <property type="evidence" value="ECO:0007669"/>
    <property type="project" value="TreeGrafter"/>
</dbReference>
<evidence type="ECO:0000259" key="2">
    <source>
        <dbReference type="SMART" id="SM00651"/>
    </source>
</evidence>
<feature type="compositionally biased region" description="Basic and acidic residues" evidence="1">
    <location>
        <begin position="167"/>
        <end position="178"/>
    </location>
</feature>
<dbReference type="PANTHER" id="PTHR21415:SF1">
    <property type="entry name" value="U7 SNRNA-ASSOCIATED SM-LIKE PROTEIN LSM11"/>
    <property type="match status" value="1"/>
</dbReference>
<proteinExistence type="predicted"/>
<feature type="region of interest" description="Disordered" evidence="1">
    <location>
        <begin position="1"/>
        <end position="62"/>
    </location>
</feature>
<dbReference type="EMBL" id="BMAO01031462">
    <property type="protein sequence ID" value="GFQ75254.1"/>
    <property type="molecule type" value="Genomic_DNA"/>
</dbReference>
<dbReference type="Gene3D" id="2.30.30.100">
    <property type="match status" value="1"/>
</dbReference>
<dbReference type="SUPFAM" id="SSF50182">
    <property type="entry name" value="Sm-like ribonucleoproteins"/>
    <property type="match status" value="1"/>
</dbReference>
<feature type="domain" description="Sm" evidence="2">
    <location>
        <begin position="83"/>
        <end position="224"/>
    </location>
</feature>
<dbReference type="SMART" id="SM00651">
    <property type="entry name" value="Sm"/>
    <property type="match status" value="1"/>
</dbReference>
<feature type="region of interest" description="Disordered" evidence="1">
    <location>
        <begin position="148"/>
        <end position="185"/>
    </location>
</feature>
<accession>A0A8X6FCF3</accession>
<sequence length="243" mass="28443">MSDSEKYGDSRHRSSSRRDRSERRRDRDSSSRRSSPGPSRGHSSDRDEDELPLEFGRAKPNIDEDDTTVIKRMSTAFDLTPLRALTDHLKVEKSIIKVWTRNFNEIRGVSTGTLKVFDKHWNIVMENVEEQYIKPKKTKTPYLLDSKIGDSFPELQPKVPKEKKKKNPEENVENKEAQKPVQELTEEQLELKKKRRERRKQRQYHKRNLSISMIRGDNIVMVAVITGKDKPLDDKLLLGRPCY</sequence>
<evidence type="ECO:0000313" key="4">
    <source>
        <dbReference type="Proteomes" id="UP000887116"/>
    </source>
</evidence>
<dbReference type="GO" id="GO:0006398">
    <property type="term" value="P:mRNA 3'-end processing by stem-loop binding and cleavage"/>
    <property type="evidence" value="ECO:0007669"/>
    <property type="project" value="TreeGrafter"/>
</dbReference>
<dbReference type="Proteomes" id="UP000887116">
    <property type="component" value="Unassembled WGS sequence"/>
</dbReference>
<feature type="compositionally biased region" description="Basic and acidic residues" evidence="1">
    <location>
        <begin position="1"/>
        <end position="31"/>
    </location>
</feature>
<dbReference type="InterPro" id="IPR001163">
    <property type="entry name" value="Sm_dom_euk/arc"/>
</dbReference>
<reference evidence="3" key="1">
    <citation type="submission" date="2020-07" db="EMBL/GenBank/DDBJ databases">
        <title>Multicomponent nature underlies the extraordinary mechanical properties of spider dragline silk.</title>
        <authorList>
            <person name="Kono N."/>
            <person name="Nakamura H."/>
            <person name="Mori M."/>
            <person name="Yoshida Y."/>
            <person name="Ohtoshi R."/>
            <person name="Malay A.D."/>
            <person name="Moran D.A.P."/>
            <person name="Tomita M."/>
            <person name="Numata K."/>
            <person name="Arakawa K."/>
        </authorList>
    </citation>
    <scope>NUCLEOTIDE SEQUENCE</scope>
</reference>
<dbReference type="GO" id="GO:0071209">
    <property type="term" value="F:U7 snRNA binding"/>
    <property type="evidence" value="ECO:0007669"/>
    <property type="project" value="InterPro"/>
</dbReference>
<gene>
    <name evidence="3" type="ORF">TNCT_609501</name>
</gene>